<keyword evidence="3" id="KW-0812">Transmembrane</keyword>
<keyword evidence="3" id="KW-1133">Transmembrane helix</keyword>
<evidence type="ECO:0000256" key="1">
    <source>
        <dbReference type="ARBA" id="ARBA00023224"/>
    </source>
</evidence>
<protein>
    <submittedName>
        <fullName evidence="5">Chemotaxis protein</fullName>
    </submittedName>
</protein>
<dbReference type="InterPro" id="IPR004089">
    <property type="entry name" value="MCPsignal_dom"/>
</dbReference>
<proteinExistence type="predicted"/>
<keyword evidence="3" id="KW-0472">Membrane</keyword>
<dbReference type="Pfam" id="PF00015">
    <property type="entry name" value="MCPsignal"/>
    <property type="match status" value="1"/>
</dbReference>
<feature type="transmembrane region" description="Helical" evidence="3">
    <location>
        <begin position="70"/>
        <end position="89"/>
    </location>
</feature>
<dbReference type="RefSeq" id="WP_151141029.1">
    <property type="nucleotide sequence ID" value="NZ_WAGX01000003.1"/>
</dbReference>
<dbReference type="Proteomes" id="UP000461768">
    <property type="component" value="Unassembled WGS sequence"/>
</dbReference>
<evidence type="ECO:0000313" key="5">
    <source>
        <dbReference type="EMBL" id="KAB1440513.1"/>
    </source>
</evidence>
<evidence type="ECO:0000313" key="6">
    <source>
        <dbReference type="Proteomes" id="UP000461768"/>
    </source>
</evidence>
<feature type="transmembrane region" description="Helical" evidence="3">
    <location>
        <begin position="138"/>
        <end position="159"/>
    </location>
</feature>
<name>A0A7V7UHV2_9FIRM</name>
<dbReference type="Gene3D" id="1.10.287.950">
    <property type="entry name" value="Methyl-accepting chemotaxis protein"/>
    <property type="match status" value="1"/>
</dbReference>
<dbReference type="PANTHER" id="PTHR32089:SF112">
    <property type="entry name" value="LYSOZYME-LIKE PROTEIN-RELATED"/>
    <property type="match status" value="1"/>
</dbReference>
<dbReference type="PANTHER" id="PTHR32089">
    <property type="entry name" value="METHYL-ACCEPTING CHEMOTAXIS PROTEIN MCPB"/>
    <property type="match status" value="1"/>
</dbReference>
<dbReference type="GO" id="GO:0016020">
    <property type="term" value="C:membrane"/>
    <property type="evidence" value="ECO:0007669"/>
    <property type="project" value="InterPro"/>
</dbReference>
<organism evidence="5 6">
    <name type="scientific">Candidatus Galacturonatibacter soehngenii</name>
    <dbReference type="NCBI Taxonomy" id="2307010"/>
    <lineage>
        <taxon>Bacteria</taxon>
        <taxon>Bacillati</taxon>
        <taxon>Bacillota</taxon>
        <taxon>Clostridia</taxon>
        <taxon>Lachnospirales</taxon>
        <taxon>Lachnospiraceae</taxon>
        <taxon>Candidatus Galacturonatibacter</taxon>
    </lineage>
</organism>
<evidence type="ECO:0000256" key="2">
    <source>
        <dbReference type="PROSITE-ProRule" id="PRU00284"/>
    </source>
</evidence>
<dbReference type="PROSITE" id="PS50111">
    <property type="entry name" value="CHEMOTAXIS_TRANSDUC_2"/>
    <property type="match status" value="1"/>
</dbReference>
<feature type="domain" description="Methyl-accepting transducer" evidence="4">
    <location>
        <begin position="201"/>
        <end position="451"/>
    </location>
</feature>
<evidence type="ECO:0000259" key="4">
    <source>
        <dbReference type="PROSITE" id="PS50111"/>
    </source>
</evidence>
<sequence length="483" mass="53369">MTKKQYERANKAVFPVTIIGLIMMLMVIITVIKVSGIVSWIQIAVILLSLVTNVIFYVTKKDTKTCATALMLSVSLSYAVAMCIGVEKIQYIYAFPFLFASMVYLNKRYVMGGNAVVIIANVIRTIRAALAGEEMSEYLIILVVLFVAAYCSQVISSLLQKFNEENMEHINEAAKEQENITKNLIMVADNISDHFVKAKDMIDLLEESINSNHFAMNNIAESTESTAESIQRQAVMCAEIRDNTDTAERETVKMIEASNVTKENVSEGTKLVRGLKEQARNVEEASKVTVDATNQLTLKVEEVQNIIGAILNISNQTNLLALNASIEAARAGEAGKGFAVVAEEIRKLSEQTKEASNQITHIIEQLIDDVKKATDSIDLSAASIHKQNEMIDTTKNKFELIDQEVNELTKTIYNTEKIIKEILNSTGVIADNITHLSSTSEEVAASSTEGAKTSKDAVEEMKKVTQVLNSIYLLAKDLKKYAN</sequence>
<dbReference type="SUPFAM" id="SSF58104">
    <property type="entry name" value="Methyl-accepting chemotaxis protein (MCP) signaling domain"/>
    <property type="match status" value="1"/>
</dbReference>
<feature type="transmembrane region" description="Helical" evidence="3">
    <location>
        <begin position="38"/>
        <end position="58"/>
    </location>
</feature>
<dbReference type="EMBL" id="WAGX01000003">
    <property type="protein sequence ID" value="KAB1440513.1"/>
    <property type="molecule type" value="Genomic_DNA"/>
</dbReference>
<dbReference type="OrthoDB" id="9807021at2"/>
<keyword evidence="6" id="KW-1185">Reference proteome</keyword>
<dbReference type="GO" id="GO:0007165">
    <property type="term" value="P:signal transduction"/>
    <property type="evidence" value="ECO:0007669"/>
    <property type="project" value="UniProtKB-KW"/>
</dbReference>
<dbReference type="AlphaFoldDB" id="A0A7V7UHV2"/>
<comment type="caution">
    <text evidence="5">The sequence shown here is derived from an EMBL/GenBank/DDBJ whole genome shotgun (WGS) entry which is preliminary data.</text>
</comment>
<reference evidence="5 6" key="1">
    <citation type="submission" date="2019-09" db="EMBL/GenBank/DDBJ databases">
        <authorList>
            <person name="Valk L.C."/>
        </authorList>
    </citation>
    <scope>NUCLEOTIDE SEQUENCE [LARGE SCALE GENOMIC DNA]</scope>
    <source>
        <strain evidence="5">GalUA</strain>
    </source>
</reference>
<dbReference type="SMART" id="SM00283">
    <property type="entry name" value="MA"/>
    <property type="match status" value="1"/>
</dbReference>
<reference evidence="5 6" key="2">
    <citation type="submission" date="2020-02" db="EMBL/GenBank/DDBJ databases">
        <title>Candidatus Galacturonibacter soehngenii shows hetero-acetogenic catabolism of galacturonic acid but lacks a canonical carbon monoxide dehydrogenase/acetyl-CoA synthase complex.</title>
        <authorList>
            <person name="Diender M."/>
            <person name="Stouten G.R."/>
            <person name="Petersen J.F."/>
            <person name="Nielsen P.H."/>
            <person name="Dueholm M.S."/>
            <person name="Pronk J.T."/>
            <person name="Van Loosdrecht M.C.M."/>
        </authorList>
    </citation>
    <scope>NUCLEOTIDE SEQUENCE [LARGE SCALE GENOMIC DNA]</scope>
    <source>
        <strain evidence="5">GalUA</strain>
    </source>
</reference>
<feature type="transmembrane region" description="Helical" evidence="3">
    <location>
        <begin position="109"/>
        <end position="126"/>
    </location>
</feature>
<feature type="transmembrane region" description="Helical" evidence="3">
    <location>
        <begin position="12"/>
        <end position="32"/>
    </location>
</feature>
<accession>A0A7V7UHV2</accession>
<gene>
    <name evidence="5" type="ORF">F7O84_01385</name>
</gene>
<evidence type="ECO:0000256" key="3">
    <source>
        <dbReference type="SAM" id="Phobius"/>
    </source>
</evidence>
<keyword evidence="1 2" id="KW-0807">Transducer</keyword>